<dbReference type="Proteomes" id="UP000645612">
    <property type="component" value="Unassembled WGS sequence"/>
</dbReference>
<evidence type="ECO:0000313" key="2">
    <source>
        <dbReference type="Proteomes" id="UP000645612"/>
    </source>
</evidence>
<organism evidence="1 2">
    <name type="scientific">Burkholderia cepacia</name>
    <name type="common">Pseudomonas cepacia</name>
    <dbReference type="NCBI Taxonomy" id="292"/>
    <lineage>
        <taxon>Bacteria</taxon>
        <taxon>Pseudomonadati</taxon>
        <taxon>Pseudomonadota</taxon>
        <taxon>Betaproteobacteria</taxon>
        <taxon>Burkholderiales</taxon>
        <taxon>Burkholderiaceae</taxon>
        <taxon>Burkholderia</taxon>
        <taxon>Burkholderia cepacia complex</taxon>
    </lineage>
</organism>
<proteinExistence type="predicted"/>
<reference evidence="1" key="1">
    <citation type="submission" date="2020-12" db="EMBL/GenBank/DDBJ databases">
        <title>Burkholderia cepacia complex in Mexico.</title>
        <authorList>
            <person name="Estrada P."/>
        </authorList>
    </citation>
    <scope>NUCLEOTIDE SEQUENCE</scope>
    <source>
        <strain evidence="1">871</strain>
    </source>
</reference>
<sequence>MARVEKSEFESILLSVLRDRFSEKSNVTVRKNLSISIKTQSGKAELNLVYVKWAHGYYLVGFADHGGLGEFIAECMIPYKPRSLSNHQYCFTTLSEKGKIFANSSNGHFEIPSRSEWVGSACDEIANKITGIYFSRLESMLNLDVNMINVARSEPGDFSYPLVTALYVAKSNGLSASEFDVEKFVKAKASGDVEYDKNLVKSNLRFE</sequence>
<gene>
    <name evidence="1" type="ORF">JAO13_40210</name>
</gene>
<comment type="caution">
    <text evidence="1">The sequence shown here is derived from an EMBL/GenBank/DDBJ whole genome shotgun (WGS) entry which is preliminary data.</text>
</comment>
<evidence type="ECO:0000313" key="1">
    <source>
        <dbReference type="EMBL" id="MBH9702660.1"/>
    </source>
</evidence>
<protein>
    <submittedName>
        <fullName evidence="1">Uncharacterized protein</fullName>
    </submittedName>
</protein>
<dbReference type="RefSeq" id="WP_155641988.1">
    <property type="nucleotide sequence ID" value="NZ_CADDZZ010000005.1"/>
</dbReference>
<accession>A0A8I1AVR1</accession>
<name>A0A8I1AVR1_BURCE</name>
<dbReference type="AlphaFoldDB" id="A0A8I1AVR1"/>
<dbReference type="EMBL" id="JAEDXG010000103">
    <property type="protein sequence ID" value="MBH9702660.1"/>
    <property type="molecule type" value="Genomic_DNA"/>
</dbReference>